<organism evidence="1 2">
    <name type="scientific">Streptococcus oralis subsp. oralis</name>
    <dbReference type="NCBI Taxonomy" id="1891914"/>
    <lineage>
        <taxon>Bacteria</taxon>
        <taxon>Bacillati</taxon>
        <taxon>Bacillota</taxon>
        <taxon>Bacilli</taxon>
        <taxon>Lactobacillales</taxon>
        <taxon>Streptococcaceae</taxon>
        <taxon>Streptococcus</taxon>
    </lineage>
</organism>
<comment type="caution">
    <text evidence="1">The sequence shown here is derived from an EMBL/GenBank/DDBJ whole genome shotgun (WGS) entry which is preliminary data.</text>
</comment>
<accession>A0A0F2D6C8</accession>
<proteinExistence type="predicted"/>
<protein>
    <submittedName>
        <fullName evidence="1">Uncharacterized protein</fullName>
    </submittedName>
</protein>
<evidence type="ECO:0000313" key="2">
    <source>
        <dbReference type="Proteomes" id="UP000033657"/>
    </source>
</evidence>
<evidence type="ECO:0000313" key="1">
    <source>
        <dbReference type="EMBL" id="KJQ65091.1"/>
    </source>
</evidence>
<sequence length="63" mass="7272">MENQVTLKVKKIPFVVTKRILIHRAFLPVVFILVKEFVDLHCNQINAIKSISFTSLYIAKGEE</sequence>
<name>A0A0F2D6C8_STROR</name>
<dbReference type="Proteomes" id="UP000033657">
    <property type="component" value="Unassembled WGS sequence"/>
</dbReference>
<dbReference type="AlphaFoldDB" id="A0A0F2D6C8"/>
<reference evidence="1 2" key="1">
    <citation type="submission" date="2015-02" db="EMBL/GenBank/DDBJ databases">
        <title>Evolution of amylase-binding proteins of oral streptococcal species.</title>
        <authorList>
            <person name="Haase E.M."/>
        </authorList>
    </citation>
    <scope>NUCLEOTIDE SEQUENCE [LARGE SCALE GENOMIC DNA]</scope>
    <source>
        <strain evidence="1 2">COL85/1862</strain>
    </source>
</reference>
<dbReference type="EMBL" id="JYGM01000001">
    <property type="protein sequence ID" value="KJQ65091.1"/>
    <property type="molecule type" value="Genomic_DNA"/>
</dbReference>
<gene>
    <name evidence="1" type="ORF">TZ87_00216</name>
</gene>